<reference evidence="3 4" key="1">
    <citation type="submission" date="2019-02" db="EMBL/GenBank/DDBJ databases">
        <title>Genome sequences of Aliivibrio finisterrensis strains from farmed Atlantic salmon.</title>
        <authorList>
            <person name="Bowman J.P."/>
        </authorList>
    </citation>
    <scope>NUCLEOTIDE SEQUENCE [LARGE SCALE GENOMIC DNA]</scope>
    <source>
        <strain evidence="2 4">A21</strain>
        <strain evidence="1 3">A46</strain>
    </source>
</reference>
<evidence type="ECO:0000313" key="1">
    <source>
        <dbReference type="EMBL" id="RYU53316.1"/>
    </source>
</evidence>
<evidence type="ECO:0000313" key="3">
    <source>
        <dbReference type="Proteomes" id="UP000294063"/>
    </source>
</evidence>
<dbReference type="Pfam" id="PF12375">
    <property type="entry name" value="DUF3653"/>
    <property type="match status" value="1"/>
</dbReference>
<sequence length="119" mass="13928">MKIPVKILIDMHFHGDISSACAWFGVSRSTIYRWMQTDKLPIWALDMIRNRNCRALRGHGLRWDKWTIDEDGITTPNGRRITITQLESYSAWIESSIIIDGSACNYMMNQNNKIYFNNK</sequence>
<keyword evidence="4" id="KW-1185">Reference proteome</keyword>
<gene>
    <name evidence="2" type="ORF">ERW53_04615</name>
    <name evidence="1" type="ORF">ERW57_04095</name>
</gene>
<dbReference type="AlphaFoldDB" id="A0A4Q5KWJ3"/>
<name>A0A4Q5KWJ3_9GAMM</name>
<protein>
    <submittedName>
        <fullName evidence="1">Uncharacterized protein</fullName>
    </submittedName>
</protein>
<dbReference type="EMBL" id="SEZN01000006">
    <property type="protein sequence ID" value="RYU65823.1"/>
    <property type="molecule type" value="Genomic_DNA"/>
</dbReference>
<dbReference type="InterPro" id="IPR021077">
    <property type="entry name" value="Phage_phi-Lf_Orf112"/>
</dbReference>
<dbReference type="Proteomes" id="UP000294166">
    <property type="component" value="Unassembled WGS sequence"/>
</dbReference>
<proteinExistence type="predicted"/>
<dbReference type="EMBL" id="SEZK01000004">
    <property type="protein sequence ID" value="RYU53316.1"/>
    <property type="molecule type" value="Genomic_DNA"/>
</dbReference>
<evidence type="ECO:0000313" key="2">
    <source>
        <dbReference type="EMBL" id="RYU65823.1"/>
    </source>
</evidence>
<evidence type="ECO:0000313" key="4">
    <source>
        <dbReference type="Proteomes" id="UP000294166"/>
    </source>
</evidence>
<organism evidence="1 3">
    <name type="scientific">Aliivibrio finisterrensis</name>
    <dbReference type="NCBI Taxonomy" id="511998"/>
    <lineage>
        <taxon>Bacteria</taxon>
        <taxon>Pseudomonadati</taxon>
        <taxon>Pseudomonadota</taxon>
        <taxon>Gammaproteobacteria</taxon>
        <taxon>Vibrionales</taxon>
        <taxon>Vibrionaceae</taxon>
        <taxon>Aliivibrio</taxon>
    </lineage>
</organism>
<accession>A0A4Q5KWJ3</accession>
<comment type="caution">
    <text evidence="1">The sequence shown here is derived from an EMBL/GenBank/DDBJ whole genome shotgun (WGS) entry which is preliminary data.</text>
</comment>
<dbReference type="Proteomes" id="UP000294063">
    <property type="component" value="Unassembled WGS sequence"/>
</dbReference>